<feature type="region of interest" description="Disordered" evidence="1">
    <location>
        <begin position="1"/>
        <end position="33"/>
    </location>
</feature>
<dbReference type="InterPro" id="IPR010751">
    <property type="entry name" value="TrfA"/>
</dbReference>
<dbReference type="EMBL" id="AP021889">
    <property type="protein sequence ID" value="BBP46344.1"/>
    <property type="molecule type" value="Genomic_DNA"/>
</dbReference>
<protein>
    <recommendedName>
        <fullName evidence="4">TrfA family protein</fullName>
    </recommendedName>
</protein>
<evidence type="ECO:0000256" key="1">
    <source>
        <dbReference type="SAM" id="MobiDB-lite"/>
    </source>
</evidence>
<evidence type="ECO:0008006" key="4">
    <source>
        <dbReference type="Google" id="ProtNLM"/>
    </source>
</evidence>
<organism evidence="2 3">
    <name type="scientific">Thiosulfatimonas sediminis</name>
    <dbReference type="NCBI Taxonomy" id="2675054"/>
    <lineage>
        <taxon>Bacteria</taxon>
        <taxon>Pseudomonadati</taxon>
        <taxon>Pseudomonadota</taxon>
        <taxon>Gammaproteobacteria</taxon>
        <taxon>Thiotrichales</taxon>
        <taxon>Piscirickettsiaceae</taxon>
        <taxon>Thiosulfatimonas</taxon>
    </lineage>
</organism>
<dbReference type="KEGG" id="tse:THMIRHAS_17170"/>
<evidence type="ECO:0000313" key="2">
    <source>
        <dbReference type="EMBL" id="BBP46344.1"/>
    </source>
</evidence>
<keyword evidence="3" id="KW-1185">Reference proteome</keyword>
<accession>A0A6F8PWG1</accession>
<dbReference type="Proteomes" id="UP000501726">
    <property type="component" value="Chromosome"/>
</dbReference>
<reference evidence="3" key="1">
    <citation type="submission" date="2019-11" db="EMBL/GenBank/DDBJ databases">
        <title>Isolation and characterization of two novel species in the genus Thiomicrorhabdus.</title>
        <authorList>
            <person name="Mochizuki J."/>
            <person name="Kojima H."/>
            <person name="Fukui M."/>
        </authorList>
    </citation>
    <scope>NUCLEOTIDE SEQUENCE [LARGE SCALE GENOMIC DNA]</scope>
    <source>
        <strain evidence="3">aks77</strain>
    </source>
</reference>
<proteinExistence type="predicted"/>
<gene>
    <name evidence="2" type="ORF">THMIRHAS_17170</name>
</gene>
<dbReference type="RefSeq" id="WP_173272865.1">
    <property type="nucleotide sequence ID" value="NZ_AP021889.1"/>
</dbReference>
<dbReference type="Pfam" id="PF07042">
    <property type="entry name" value="TrfA"/>
    <property type="match status" value="1"/>
</dbReference>
<name>A0A6F8PWG1_9GAMM</name>
<evidence type="ECO:0000313" key="3">
    <source>
        <dbReference type="Proteomes" id="UP000501726"/>
    </source>
</evidence>
<sequence>MNANLQQKLDEMREKIPTSNHSKPVKPEQKQPKQMCLPGWEEMSWGAPNAVLRGALFSATQGRNRRFCERELIATLEGYEIRYTGIQLTQADLNLWEALLHLSRANPLGNEALFSAYEILKQLGKGTSKRDYDSLKKGLARLRSADVEITIKGEKTYFGQLCGISGELDEKTDEYRFKFNGGLICLFDSGWSKLDFDQRQKLRDKPLSLWLHGLYSSHAKPYPMKIESIHRLCGSQTKSLYDFKKAIKKAHDELIEVGQLKRYEVNGDLIQAFKYPTKSQKKHLKKVES</sequence>
<dbReference type="AlphaFoldDB" id="A0A6F8PWG1"/>